<feature type="domain" description="Cyclic nucleotide-binding" evidence="1">
    <location>
        <begin position="13"/>
        <end position="115"/>
    </location>
</feature>
<dbReference type="CDD" id="cd00038">
    <property type="entry name" value="CAP_ED"/>
    <property type="match status" value="1"/>
</dbReference>
<dbReference type="Gene3D" id="2.60.120.10">
    <property type="entry name" value="Jelly Rolls"/>
    <property type="match status" value="1"/>
</dbReference>
<proteinExistence type="predicted"/>
<evidence type="ECO:0000313" key="3">
    <source>
        <dbReference type="Proteomes" id="UP001589607"/>
    </source>
</evidence>
<dbReference type="PROSITE" id="PS50042">
    <property type="entry name" value="CNMP_BINDING_3"/>
    <property type="match status" value="1"/>
</dbReference>
<dbReference type="EMBL" id="JBHMEY010000067">
    <property type="protein sequence ID" value="MFB9098080.1"/>
    <property type="molecule type" value="Genomic_DNA"/>
</dbReference>
<accession>A0ABV5GTB4</accession>
<dbReference type="InterPro" id="IPR014710">
    <property type="entry name" value="RmlC-like_jellyroll"/>
</dbReference>
<name>A0ABV5GTB4_9FLAO</name>
<organism evidence="2 3">
    <name type="scientific">Flavobacterium jumunjinense</name>
    <dbReference type="NCBI Taxonomy" id="998845"/>
    <lineage>
        <taxon>Bacteria</taxon>
        <taxon>Pseudomonadati</taxon>
        <taxon>Bacteroidota</taxon>
        <taxon>Flavobacteriia</taxon>
        <taxon>Flavobacteriales</taxon>
        <taxon>Flavobacteriaceae</taxon>
        <taxon>Flavobacterium</taxon>
    </lineage>
</organism>
<protein>
    <submittedName>
        <fullName evidence="2">Crp/Fnr family transcriptional regulator</fullName>
    </submittedName>
</protein>
<dbReference type="RefSeq" id="WP_236456144.1">
    <property type="nucleotide sequence ID" value="NZ_CBCSGE010000003.1"/>
</dbReference>
<evidence type="ECO:0000313" key="2">
    <source>
        <dbReference type="EMBL" id="MFB9098080.1"/>
    </source>
</evidence>
<comment type="caution">
    <text evidence="2">The sequence shown here is derived from an EMBL/GenBank/DDBJ whole genome shotgun (WGS) entry which is preliminary data.</text>
</comment>
<sequence length="191" mass="22663">MDSFEKLLATLKQITSLQPEEEQLYRKAFHPFSLKKNEYFLQSTAINYQLGFLSKGLVRYFVFRNEEESTLEFTKEGEFVADYASFISKEPSIQNIQALEDCEFLVIDYDALQQLYKTAPSANLLGRIIIEHRFIIMVNQFLTVRRYSPEERYRYFVTHYKDLVQRIPQYLIASYVGVKPQSLSRIRKRIL</sequence>
<gene>
    <name evidence="2" type="ORF">ACFFVF_16300</name>
</gene>
<dbReference type="InterPro" id="IPR018490">
    <property type="entry name" value="cNMP-bd_dom_sf"/>
</dbReference>
<evidence type="ECO:0000259" key="1">
    <source>
        <dbReference type="PROSITE" id="PS50042"/>
    </source>
</evidence>
<reference evidence="2 3" key="1">
    <citation type="submission" date="2024-09" db="EMBL/GenBank/DDBJ databases">
        <authorList>
            <person name="Sun Q."/>
            <person name="Mori K."/>
        </authorList>
    </citation>
    <scope>NUCLEOTIDE SEQUENCE [LARGE SCALE GENOMIC DNA]</scope>
    <source>
        <strain evidence="2 3">CECT 7955</strain>
    </source>
</reference>
<dbReference type="Proteomes" id="UP001589607">
    <property type="component" value="Unassembled WGS sequence"/>
</dbReference>
<dbReference type="Pfam" id="PF00027">
    <property type="entry name" value="cNMP_binding"/>
    <property type="match status" value="1"/>
</dbReference>
<dbReference type="InterPro" id="IPR000595">
    <property type="entry name" value="cNMP-bd_dom"/>
</dbReference>
<keyword evidence="3" id="KW-1185">Reference proteome</keyword>
<dbReference type="SUPFAM" id="SSF51206">
    <property type="entry name" value="cAMP-binding domain-like"/>
    <property type="match status" value="1"/>
</dbReference>